<accession>A0A839EM98</accession>
<evidence type="ECO:0000256" key="1">
    <source>
        <dbReference type="ARBA" id="ARBA00022801"/>
    </source>
</evidence>
<name>A0A839EM98_9HYPH</name>
<dbReference type="PANTHER" id="PTHR48081">
    <property type="entry name" value="AB HYDROLASE SUPERFAMILY PROTEIN C4A8.06C"/>
    <property type="match status" value="1"/>
</dbReference>
<dbReference type="InterPro" id="IPR050300">
    <property type="entry name" value="GDXG_lipolytic_enzyme"/>
</dbReference>
<dbReference type="SUPFAM" id="SSF53474">
    <property type="entry name" value="alpha/beta-Hydrolases"/>
    <property type="match status" value="1"/>
</dbReference>
<dbReference type="RefSeq" id="WP_182550630.1">
    <property type="nucleotide sequence ID" value="NZ_JACGXN010000006.1"/>
</dbReference>
<feature type="domain" description="BD-FAE-like" evidence="3">
    <location>
        <begin position="51"/>
        <end position="238"/>
    </location>
</feature>
<protein>
    <submittedName>
        <fullName evidence="4">Acetyl esterase/lipase</fullName>
    </submittedName>
</protein>
<dbReference type="Gene3D" id="3.40.50.1820">
    <property type="entry name" value="alpha/beta hydrolase"/>
    <property type="match status" value="1"/>
</dbReference>
<evidence type="ECO:0000256" key="2">
    <source>
        <dbReference type="SAM" id="SignalP"/>
    </source>
</evidence>
<feature type="chain" id="PRO_5032621949" evidence="2">
    <location>
        <begin position="19"/>
        <end position="289"/>
    </location>
</feature>
<evidence type="ECO:0000313" key="5">
    <source>
        <dbReference type="Proteomes" id="UP000549052"/>
    </source>
</evidence>
<dbReference type="InterPro" id="IPR049492">
    <property type="entry name" value="BD-FAE-like_dom"/>
</dbReference>
<dbReference type="InterPro" id="IPR029058">
    <property type="entry name" value="AB_hydrolase_fold"/>
</dbReference>
<keyword evidence="1" id="KW-0378">Hydrolase</keyword>
<keyword evidence="2" id="KW-0732">Signal</keyword>
<dbReference type="AlphaFoldDB" id="A0A839EM98"/>
<keyword evidence="5" id="KW-1185">Reference proteome</keyword>
<dbReference type="PANTHER" id="PTHR48081:SF9">
    <property type="entry name" value="CARBOXYLESTERASE"/>
    <property type="match status" value="1"/>
</dbReference>
<evidence type="ECO:0000313" key="4">
    <source>
        <dbReference type="EMBL" id="MBA8879959.1"/>
    </source>
</evidence>
<evidence type="ECO:0000259" key="3">
    <source>
        <dbReference type="Pfam" id="PF20434"/>
    </source>
</evidence>
<proteinExistence type="predicted"/>
<feature type="signal peptide" evidence="2">
    <location>
        <begin position="1"/>
        <end position="18"/>
    </location>
</feature>
<dbReference type="PROSITE" id="PS51257">
    <property type="entry name" value="PROKAR_LIPOPROTEIN"/>
    <property type="match status" value="1"/>
</dbReference>
<sequence length="289" mass="31113">MRTLSRLLTLLFMLIALAGCSAGKLLDITTSSGGALVTRNIAYGADKRQTLDVYVPKNVRAAPVAIFFYGGTWQNGDKATYAFVASALAAKGIVTIVPDYRLYPAVRYPAFVQDGAAVVRWSRDHARTYGGDPDKIFVIGHSAGAYIAAMLALDRQWLNREKLNPQRALKGFVGISGPYDFLPFDDKTVADIFSPARTPEATQPVNQVRSGNPSVLLLHGQSDDVVYPSNSIALAKKLRAVGSQVDVKLYPGVGHIGIIGAMGSPLRFIAPTLNDTANFILGRPDKNGF</sequence>
<dbReference type="Proteomes" id="UP000549052">
    <property type="component" value="Unassembled WGS sequence"/>
</dbReference>
<comment type="caution">
    <text evidence="4">The sequence shown here is derived from an EMBL/GenBank/DDBJ whole genome shotgun (WGS) entry which is preliminary data.</text>
</comment>
<reference evidence="4 5" key="1">
    <citation type="submission" date="2020-07" db="EMBL/GenBank/DDBJ databases">
        <title>Genomic Encyclopedia of Type Strains, Phase IV (KMG-V): Genome sequencing to study the core and pangenomes of soil and plant-associated prokaryotes.</title>
        <authorList>
            <person name="Whitman W."/>
        </authorList>
    </citation>
    <scope>NUCLEOTIDE SEQUENCE [LARGE SCALE GENOMIC DNA]</scope>
    <source>
        <strain evidence="4 5">AN3</strain>
    </source>
</reference>
<dbReference type="EMBL" id="JACGXN010000006">
    <property type="protein sequence ID" value="MBA8879959.1"/>
    <property type="molecule type" value="Genomic_DNA"/>
</dbReference>
<organism evidence="4 5">
    <name type="scientific">Phyllobacterium myrsinacearum</name>
    <dbReference type="NCBI Taxonomy" id="28101"/>
    <lineage>
        <taxon>Bacteria</taxon>
        <taxon>Pseudomonadati</taxon>
        <taxon>Pseudomonadota</taxon>
        <taxon>Alphaproteobacteria</taxon>
        <taxon>Hyphomicrobiales</taxon>
        <taxon>Phyllobacteriaceae</taxon>
        <taxon>Phyllobacterium</taxon>
    </lineage>
</organism>
<gene>
    <name evidence="4" type="ORF">FHW16_003678</name>
</gene>
<dbReference type="Pfam" id="PF20434">
    <property type="entry name" value="BD-FAE"/>
    <property type="match status" value="1"/>
</dbReference>
<dbReference type="GO" id="GO:0016787">
    <property type="term" value="F:hydrolase activity"/>
    <property type="evidence" value="ECO:0007669"/>
    <property type="project" value="UniProtKB-KW"/>
</dbReference>